<evidence type="ECO:0000313" key="3">
    <source>
        <dbReference type="EMBL" id="QDH13668.1"/>
    </source>
</evidence>
<protein>
    <submittedName>
        <fullName evidence="3">GAF domain-containing protein</fullName>
    </submittedName>
</protein>
<dbReference type="KEGG" id="swf:E3E12_05105"/>
<dbReference type="EMBL" id="CP038231">
    <property type="protein sequence ID" value="QDH13668.1"/>
    <property type="molecule type" value="Genomic_DNA"/>
</dbReference>
<dbReference type="RefSeq" id="WP_141443376.1">
    <property type="nucleotide sequence ID" value="NZ_CP038231.1"/>
</dbReference>
<keyword evidence="4" id="KW-1185">Reference proteome</keyword>
<dbReference type="Proteomes" id="UP000318709">
    <property type="component" value="Chromosome"/>
</dbReference>
<dbReference type="PANTHER" id="PTHR21021:SF15">
    <property type="entry name" value="FREE METHIONINE-R-SULFOXIDE REDUCTASE"/>
    <property type="match status" value="1"/>
</dbReference>
<dbReference type="SMART" id="SM00065">
    <property type="entry name" value="GAF"/>
    <property type="match status" value="1"/>
</dbReference>
<gene>
    <name evidence="3" type="ORF">E3E12_05105</name>
</gene>
<feature type="domain" description="GAF" evidence="2">
    <location>
        <begin position="36"/>
        <end position="180"/>
    </location>
</feature>
<dbReference type="PROSITE" id="PS01320">
    <property type="entry name" value="UPF0067"/>
    <property type="match status" value="1"/>
</dbReference>
<dbReference type="InterPro" id="IPR029016">
    <property type="entry name" value="GAF-like_dom_sf"/>
</dbReference>
<evidence type="ECO:0000256" key="1">
    <source>
        <dbReference type="ARBA" id="ARBA00038454"/>
    </source>
</evidence>
<dbReference type="AlphaFoldDB" id="A0A4Y6UAR3"/>
<organism evidence="3 4">
    <name type="scientific">Formicincola oecophyllae</name>
    <dbReference type="NCBI Taxonomy" id="2558361"/>
    <lineage>
        <taxon>Bacteria</taxon>
        <taxon>Pseudomonadati</taxon>
        <taxon>Pseudomonadota</taxon>
        <taxon>Alphaproteobacteria</taxon>
        <taxon>Acetobacterales</taxon>
        <taxon>Acetobacteraceae</taxon>
        <taxon>Formicincola</taxon>
    </lineage>
</organism>
<name>A0A4Y6UAR3_9PROT</name>
<accession>A0A4Y6UAR3</accession>
<dbReference type="Gene3D" id="3.30.450.40">
    <property type="match status" value="1"/>
</dbReference>
<sequence length="181" mass="19033">MSAQAHPPATLQEKGPNHWGPDLLAQARGLMESETDQTALLANMAALLFATVGDVNWAGFYVLKPCRQVTEGQPSQGELVLGPFQGRVACSRIPLNKGVCGAAASKRKTLRVADVHAFPEHIACDGASRSEIVVPLCTGQGKLFGVLDIDSPTPGRFSATDQAALEQLASLLGAQLGRCTN</sequence>
<dbReference type="GO" id="GO:0033745">
    <property type="term" value="F:L-methionine-(R)-S-oxide reductase activity"/>
    <property type="evidence" value="ECO:0007669"/>
    <property type="project" value="TreeGrafter"/>
</dbReference>
<evidence type="ECO:0000259" key="2">
    <source>
        <dbReference type="SMART" id="SM00065"/>
    </source>
</evidence>
<dbReference type="InterPro" id="IPR000614">
    <property type="entry name" value="FRMsr_CS"/>
</dbReference>
<dbReference type="InterPro" id="IPR051330">
    <property type="entry name" value="Phosphatase_reg/MetRdx"/>
</dbReference>
<comment type="similarity">
    <text evidence="1">Belongs to the free Met sulfoxide reductase family.</text>
</comment>
<dbReference type="FunFam" id="3.30.450.40:FF:000008">
    <property type="entry name" value="GAF domain-containing proteins"/>
    <property type="match status" value="1"/>
</dbReference>
<dbReference type="GO" id="GO:0005829">
    <property type="term" value="C:cytosol"/>
    <property type="evidence" value="ECO:0007669"/>
    <property type="project" value="TreeGrafter"/>
</dbReference>
<dbReference type="OrthoDB" id="9796252at2"/>
<reference evidence="3 4" key="1">
    <citation type="submission" date="2019-03" db="EMBL/GenBank/DDBJ databases">
        <title>The complete genome sequence of Swingsia_sp. F3b2 LMG30590(T).</title>
        <authorList>
            <person name="Chua K.-O."/>
            <person name="Chan K.-G."/>
            <person name="See-Too W.-S."/>
        </authorList>
    </citation>
    <scope>NUCLEOTIDE SEQUENCE [LARGE SCALE GENOMIC DNA]</scope>
    <source>
        <strain evidence="3 4">F3b2</strain>
    </source>
</reference>
<dbReference type="SUPFAM" id="SSF55781">
    <property type="entry name" value="GAF domain-like"/>
    <property type="match status" value="1"/>
</dbReference>
<dbReference type="InterPro" id="IPR003018">
    <property type="entry name" value="GAF"/>
</dbReference>
<dbReference type="Pfam" id="PF01590">
    <property type="entry name" value="GAF"/>
    <property type="match status" value="1"/>
</dbReference>
<dbReference type="PANTHER" id="PTHR21021">
    <property type="entry name" value="GAF/PUTATIVE CYTOSKELETAL PROTEIN"/>
    <property type="match status" value="1"/>
</dbReference>
<evidence type="ECO:0000313" key="4">
    <source>
        <dbReference type="Proteomes" id="UP000318709"/>
    </source>
</evidence>
<proteinExistence type="inferred from homology"/>